<evidence type="ECO:0000313" key="1">
    <source>
        <dbReference type="EMBL" id="SBW17587.1"/>
    </source>
</evidence>
<evidence type="ECO:0000313" key="2">
    <source>
        <dbReference type="Proteomes" id="UP000199013"/>
    </source>
</evidence>
<organism evidence="1 2">
    <name type="scientific">Candidatus Protofrankia californiensis</name>
    <dbReference type="NCBI Taxonomy" id="1839754"/>
    <lineage>
        <taxon>Bacteria</taxon>
        <taxon>Bacillati</taxon>
        <taxon>Actinomycetota</taxon>
        <taxon>Actinomycetes</taxon>
        <taxon>Frankiales</taxon>
        <taxon>Frankiaceae</taxon>
        <taxon>Protofrankia</taxon>
    </lineage>
</organism>
<proteinExistence type="predicted"/>
<sequence>MQREILWGNLLRQIAKSRFAAGTESIIRPTERIK</sequence>
<dbReference type="Proteomes" id="UP000199013">
    <property type="component" value="Unassembled WGS sequence"/>
</dbReference>
<name>A0A1C3NT89_9ACTN</name>
<keyword evidence="2" id="KW-1185">Reference proteome</keyword>
<dbReference type="AlphaFoldDB" id="A0A1C3NT89"/>
<accession>A0A1C3NT89</accession>
<reference evidence="2" key="1">
    <citation type="submission" date="2016-02" db="EMBL/GenBank/DDBJ databases">
        <authorList>
            <person name="Wibberg D."/>
        </authorList>
    </citation>
    <scope>NUCLEOTIDE SEQUENCE [LARGE SCALE GENOMIC DNA]</scope>
</reference>
<protein>
    <submittedName>
        <fullName evidence="1">Uncharacterized protein</fullName>
    </submittedName>
</protein>
<dbReference type="EMBL" id="FLUV01000117">
    <property type="protein sequence ID" value="SBW17587.1"/>
    <property type="molecule type" value="Genomic_DNA"/>
</dbReference>
<gene>
    <name evidence="1" type="ORF">FDG2_0284</name>
</gene>